<sequence>MDRTMIDAASRGVLMNKTPTIVRNLISNMASNSQQFGTKGVAASRGDNSPSLEELKKQLAASNIEFQQNVKTSNV</sequence>
<protein>
    <submittedName>
        <fullName evidence="1">Uncharacterized protein</fullName>
    </submittedName>
</protein>
<name>A0A371HJH7_MUCPR</name>
<dbReference type="EMBL" id="QJKJ01002439">
    <property type="protein sequence ID" value="RDY02884.1"/>
    <property type="molecule type" value="Genomic_DNA"/>
</dbReference>
<dbReference type="Proteomes" id="UP000257109">
    <property type="component" value="Unassembled WGS sequence"/>
</dbReference>
<dbReference type="AlphaFoldDB" id="A0A371HJH7"/>
<feature type="non-terminal residue" evidence="1">
    <location>
        <position position="1"/>
    </location>
</feature>
<comment type="caution">
    <text evidence="1">The sequence shown here is derived from an EMBL/GenBank/DDBJ whole genome shotgun (WGS) entry which is preliminary data.</text>
</comment>
<accession>A0A371HJH7</accession>
<reference evidence="1" key="1">
    <citation type="submission" date="2018-05" db="EMBL/GenBank/DDBJ databases">
        <title>Draft genome of Mucuna pruriens seed.</title>
        <authorList>
            <person name="Nnadi N.E."/>
            <person name="Vos R."/>
            <person name="Hasami M.H."/>
            <person name="Devisetty U.K."/>
            <person name="Aguiy J.C."/>
        </authorList>
    </citation>
    <scope>NUCLEOTIDE SEQUENCE [LARGE SCALE GENOMIC DNA]</scope>
    <source>
        <strain evidence="1">JCA_2017</strain>
    </source>
</reference>
<evidence type="ECO:0000313" key="1">
    <source>
        <dbReference type="EMBL" id="RDY02884.1"/>
    </source>
</evidence>
<organism evidence="1 2">
    <name type="scientific">Mucuna pruriens</name>
    <name type="common">Velvet bean</name>
    <name type="synonym">Dolichos pruriens</name>
    <dbReference type="NCBI Taxonomy" id="157652"/>
    <lineage>
        <taxon>Eukaryota</taxon>
        <taxon>Viridiplantae</taxon>
        <taxon>Streptophyta</taxon>
        <taxon>Embryophyta</taxon>
        <taxon>Tracheophyta</taxon>
        <taxon>Spermatophyta</taxon>
        <taxon>Magnoliopsida</taxon>
        <taxon>eudicotyledons</taxon>
        <taxon>Gunneridae</taxon>
        <taxon>Pentapetalae</taxon>
        <taxon>rosids</taxon>
        <taxon>fabids</taxon>
        <taxon>Fabales</taxon>
        <taxon>Fabaceae</taxon>
        <taxon>Papilionoideae</taxon>
        <taxon>50 kb inversion clade</taxon>
        <taxon>NPAAA clade</taxon>
        <taxon>indigoferoid/millettioid clade</taxon>
        <taxon>Phaseoleae</taxon>
        <taxon>Mucuna</taxon>
    </lineage>
</organism>
<proteinExistence type="predicted"/>
<gene>
    <name evidence="1" type="ORF">CR513_13607</name>
</gene>
<dbReference type="OrthoDB" id="999762at2759"/>
<evidence type="ECO:0000313" key="2">
    <source>
        <dbReference type="Proteomes" id="UP000257109"/>
    </source>
</evidence>
<keyword evidence="2" id="KW-1185">Reference proteome</keyword>